<keyword evidence="8" id="KW-1185">Reference proteome</keyword>
<name>A0A5N6DG88_ASPPA</name>
<keyword evidence="5" id="KW-0539">Nucleus</keyword>
<evidence type="ECO:0000256" key="2">
    <source>
        <dbReference type="ARBA" id="ARBA00022723"/>
    </source>
</evidence>
<dbReference type="VEuPathDB" id="FungiDB:BDV34DRAFT_197748"/>
<accession>A0A5N6DG88</accession>
<evidence type="ECO:0000256" key="4">
    <source>
        <dbReference type="ARBA" id="ARBA00023163"/>
    </source>
</evidence>
<dbReference type="CDD" id="cd12148">
    <property type="entry name" value="fungal_TF_MHR"/>
    <property type="match status" value="1"/>
</dbReference>
<keyword evidence="4" id="KW-0804">Transcription</keyword>
<feature type="region of interest" description="Disordered" evidence="6">
    <location>
        <begin position="254"/>
        <end position="280"/>
    </location>
</feature>
<gene>
    <name evidence="7" type="ORF">BDV34DRAFT_197748</name>
</gene>
<reference evidence="7 8" key="1">
    <citation type="submission" date="2019-04" db="EMBL/GenBank/DDBJ databases">
        <title>Fungal friends and foes A comparative genomics study of 23 Aspergillus species from section Flavi.</title>
        <authorList>
            <consortium name="DOE Joint Genome Institute"/>
            <person name="Kjaerbolling I."/>
            <person name="Vesth T.C."/>
            <person name="Frisvad J.C."/>
            <person name="Nybo J.L."/>
            <person name="Theobald S."/>
            <person name="Kildgaard S."/>
            <person name="Petersen T.I."/>
            <person name="Kuo A."/>
            <person name="Sato A."/>
            <person name="Lyhne E.K."/>
            <person name="Kogle M.E."/>
            <person name="Wiebenga A."/>
            <person name="Kun R.S."/>
            <person name="Lubbers R.J."/>
            <person name="Makela M.R."/>
            <person name="Barry K."/>
            <person name="Chovatia M."/>
            <person name="Clum A."/>
            <person name="Daum C."/>
            <person name="Haridas S."/>
            <person name="He G."/>
            <person name="LaButti K."/>
            <person name="Lipzen A."/>
            <person name="Mondo S."/>
            <person name="Pangilinan J."/>
            <person name="Riley R."/>
            <person name="Salamov A."/>
            <person name="Simmons B.A."/>
            <person name="Magnuson J.K."/>
            <person name="Henrissat B."/>
            <person name="Mortensen U.H."/>
            <person name="Larsen T.O."/>
            <person name="De vries R.P."/>
            <person name="Grigoriev I.V."/>
            <person name="Machida M."/>
            <person name="Baker S.E."/>
            <person name="Andersen M.R."/>
        </authorList>
    </citation>
    <scope>NUCLEOTIDE SEQUENCE [LARGE SCALE GENOMIC DNA]</scope>
    <source>
        <strain evidence="7 8">CBS 117618</strain>
    </source>
</reference>
<evidence type="ECO:0000256" key="1">
    <source>
        <dbReference type="ARBA" id="ARBA00004123"/>
    </source>
</evidence>
<organism evidence="7 8">
    <name type="scientific">Aspergillus parasiticus</name>
    <dbReference type="NCBI Taxonomy" id="5067"/>
    <lineage>
        <taxon>Eukaryota</taxon>
        <taxon>Fungi</taxon>
        <taxon>Dikarya</taxon>
        <taxon>Ascomycota</taxon>
        <taxon>Pezizomycotina</taxon>
        <taxon>Eurotiomycetes</taxon>
        <taxon>Eurotiomycetidae</taxon>
        <taxon>Eurotiales</taxon>
        <taxon>Aspergillaceae</taxon>
        <taxon>Aspergillus</taxon>
        <taxon>Aspergillus subgen. Circumdati</taxon>
    </lineage>
</organism>
<feature type="compositionally biased region" description="Basic and acidic residues" evidence="6">
    <location>
        <begin position="562"/>
        <end position="571"/>
    </location>
</feature>
<sequence>MDASKRVSTMDRFQMMERHINHLYGLLGSSTNRQMGLSPEITVPGIDTVIDSSGQRMIDAVDTPNIIQSANQYSAFTTARPQPPIEVIEYYVDVYRTKVHLQPLPLFRLERLADQLLAGPQFVLWSFLSLMLTISSHDFFKDQERLAEDFYGRSSEDITMRLALDGELRSDVTLSLCLIAMKHIKCSRPAQAWMAIGNASRLYAMRALLNGKAATVPEDDSEARGYWSVFILERLFLPCVSELLATRIPNYPQGASLPPPPSSSTTRGNSSNVAVPEMMDETPGKDIGINGYCLRIISIWGKIRIYLHRLSQGEVEKPWLADSTHTKLGIELIDFEAQHSNRHLLANVAFTNRSATEINQQSEYWNPWMTTEILWHAAQAILNHPFLHLVVLRSQKDIPQSCVFLQQKVDMALYHVSWLFRILQFSEGLMVISNPIIGDAIAASATILWLFQFTRDAKIAQRTRNNLETCDKLLSAMADMWPHIFHKLITLRKLRILADQNRSQATHQETTISFKPELFWDLLVPTIQPDTNNALGPDPMTGCESDSPSKMRLKSHFIDRLSEEPDSDQQHEGLGSAPLPSDSLAMGLDHLEQFDIEELSRGFIESDFWNMVH</sequence>
<dbReference type="Proteomes" id="UP000326532">
    <property type="component" value="Unassembled WGS sequence"/>
</dbReference>
<evidence type="ECO:0000256" key="3">
    <source>
        <dbReference type="ARBA" id="ARBA00023015"/>
    </source>
</evidence>
<dbReference type="GO" id="GO:0005634">
    <property type="term" value="C:nucleus"/>
    <property type="evidence" value="ECO:0007669"/>
    <property type="project" value="UniProtKB-SubCell"/>
</dbReference>
<protein>
    <recommendedName>
        <fullName evidence="9">Transcription factor domain-containing protein</fullName>
    </recommendedName>
</protein>
<dbReference type="EMBL" id="ML734982">
    <property type="protein sequence ID" value="KAB8204212.1"/>
    <property type="molecule type" value="Genomic_DNA"/>
</dbReference>
<keyword evidence="2" id="KW-0479">Metal-binding</keyword>
<evidence type="ECO:0008006" key="9">
    <source>
        <dbReference type="Google" id="ProtNLM"/>
    </source>
</evidence>
<dbReference type="PANTHER" id="PTHR47338">
    <property type="entry name" value="ZN(II)2CYS6 TRANSCRIPTION FACTOR (EUROFUNG)-RELATED"/>
    <property type="match status" value="1"/>
</dbReference>
<dbReference type="InterPro" id="IPR050815">
    <property type="entry name" value="TF_fung"/>
</dbReference>
<feature type="region of interest" description="Disordered" evidence="6">
    <location>
        <begin position="562"/>
        <end position="581"/>
    </location>
</feature>
<comment type="subcellular location">
    <subcellularLocation>
        <location evidence="1">Nucleus</location>
    </subcellularLocation>
</comment>
<keyword evidence="3" id="KW-0805">Transcription regulation</keyword>
<proteinExistence type="predicted"/>
<evidence type="ECO:0000256" key="5">
    <source>
        <dbReference type="ARBA" id="ARBA00023242"/>
    </source>
</evidence>
<evidence type="ECO:0000256" key="6">
    <source>
        <dbReference type="SAM" id="MobiDB-lite"/>
    </source>
</evidence>
<evidence type="ECO:0000313" key="7">
    <source>
        <dbReference type="EMBL" id="KAB8204212.1"/>
    </source>
</evidence>
<dbReference type="PANTHER" id="PTHR47338:SF9">
    <property type="entry name" value="ZN(II)2CYS6 TRANSCRIPTION FACTOR (EUROFUNG)"/>
    <property type="match status" value="1"/>
</dbReference>
<dbReference type="AlphaFoldDB" id="A0A5N6DG88"/>
<dbReference type="GO" id="GO:0046872">
    <property type="term" value="F:metal ion binding"/>
    <property type="evidence" value="ECO:0007669"/>
    <property type="project" value="UniProtKB-KW"/>
</dbReference>
<evidence type="ECO:0000313" key="8">
    <source>
        <dbReference type="Proteomes" id="UP000326532"/>
    </source>
</evidence>
<dbReference type="GO" id="GO:0000981">
    <property type="term" value="F:DNA-binding transcription factor activity, RNA polymerase II-specific"/>
    <property type="evidence" value="ECO:0007669"/>
    <property type="project" value="InterPro"/>
</dbReference>